<dbReference type="GO" id="GO:0006633">
    <property type="term" value="P:fatty acid biosynthetic process"/>
    <property type="evidence" value="ECO:0007669"/>
    <property type="project" value="TreeGrafter"/>
</dbReference>
<accession>A0A5Q0BN26</accession>
<evidence type="ECO:0000256" key="1">
    <source>
        <dbReference type="ARBA" id="ARBA00013258"/>
    </source>
</evidence>
<dbReference type="AlphaFoldDB" id="A0A5Q0BN26"/>
<reference evidence="9 10" key="1">
    <citation type="submission" date="2019-09" db="EMBL/GenBank/DDBJ databases">
        <title>Ecophysiology of the spiral-shaped methanotroph Methylospira mobilis as revealed by the complete genome sequence.</title>
        <authorList>
            <person name="Oshkin I.Y."/>
            <person name="Dedysh S.N."/>
            <person name="Miroshnikov K."/>
            <person name="Danilova O.V."/>
            <person name="Hakobyan A."/>
            <person name="Liesack W."/>
        </authorList>
    </citation>
    <scope>NUCLEOTIDE SEQUENCE [LARGE SCALE GENOMIC DNA]</scope>
    <source>
        <strain evidence="9 10">Shm1</strain>
    </source>
</reference>
<dbReference type="InterPro" id="IPR016036">
    <property type="entry name" value="Malonyl_transacylase_ACP-bd"/>
</dbReference>
<dbReference type="EMBL" id="CP044205">
    <property type="protein sequence ID" value="QFY43614.1"/>
    <property type="molecule type" value="Genomic_DNA"/>
</dbReference>
<evidence type="ECO:0000256" key="4">
    <source>
        <dbReference type="ARBA" id="ARBA00023315"/>
    </source>
</evidence>
<dbReference type="GO" id="GO:0004314">
    <property type="term" value="F:[acyl-carrier-protein] S-malonyltransferase activity"/>
    <property type="evidence" value="ECO:0007669"/>
    <property type="project" value="UniProtKB-EC"/>
</dbReference>
<sequence length="317" mass="33592">MNDKSLAFIFPGQGSQSVGMLQELALEHPIVPGTFQEASDVLGYDLWRMVADGPSEQLNQTEYTQPAMLVADVAAWRVWCESSPLRPAWMAGHSLGEYAALVCSGALSFTDGVGLVRERAQLMQHAVPSGVGAMAAILGMEDAEVVEICGQISTSDAVVTAANFNSPGQVVVAGHKSAVETCIEKARSAGAKRAVLLPVSVPSHCPLMAKAAEQFLQRLQKITIMAATAQCSVVHNVDVSVQTEADAIRDRLAGQLHGSVRWSETVAVLASRGVTRFVECGPGKVLTGLGKRIAADVPTEPLYSPDSLRKVLEMING</sequence>
<evidence type="ECO:0000256" key="7">
    <source>
        <dbReference type="PIRSR" id="PIRSR000446-1"/>
    </source>
</evidence>
<evidence type="ECO:0000256" key="6">
    <source>
        <dbReference type="PIRNR" id="PIRNR000446"/>
    </source>
</evidence>
<dbReference type="FunFam" id="3.30.70.250:FF:000001">
    <property type="entry name" value="Malonyl CoA-acyl carrier protein transacylase"/>
    <property type="match status" value="1"/>
</dbReference>
<dbReference type="NCBIfam" id="TIGR00128">
    <property type="entry name" value="fabD"/>
    <property type="match status" value="1"/>
</dbReference>
<gene>
    <name evidence="9" type="primary">fabD</name>
    <name evidence="9" type="ORF">F6R98_14105</name>
</gene>
<protein>
    <recommendedName>
        <fullName evidence="2 6">Malonyl CoA-acyl carrier protein transacylase</fullName>
        <ecNumber evidence="1 6">2.3.1.39</ecNumber>
    </recommendedName>
</protein>
<dbReference type="SUPFAM" id="SSF52151">
    <property type="entry name" value="FabD/lysophospholipase-like"/>
    <property type="match status" value="1"/>
</dbReference>
<evidence type="ECO:0000259" key="8">
    <source>
        <dbReference type="SMART" id="SM00827"/>
    </source>
</evidence>
<dbReference type="Proteomes" id="UP000325755">
    <property type="component" value="Chromosome"/>
</dbReference>
<dbReference type="InterPro" id="IPR014043">
    <property type="entry name" value="Acyl_transferase_dom"/>
</dbReference>
<dbReference type="Gene3D" id="3.40.366.10">
    <property type="entry name" value="Malonyl-Coenzyme A Acyl Carrier Protein, domain 2"/>
    <property type="match status" value="1"/>
</dbReference>
<comment type="similarity">
    <text evidence="6">Belongs to the fabD family.</text>
</comment>
<dbReference type="FunCoup" id="A0A5Q0BN26">
    <property type="interactions" value="575"/>
</dbReference>
<keyword evidence="10" id="KW-1185">Reference proteome</keyword>
<name>A0A5Q0BN26_9GAMM</name>
<keyword evidence="4 6" id="KW-0012">Acyltransferase</keyword>
<dbReference type="InterPro" id="IPR024925">
    <property type="entry name" value="Malonyl_CoA-ACP_transAc"/>
</dbReference>
<feature type="domain" description="Malonyl-CoA:ACP transacylase (MAT)" evidence="8">
    <location>
        <begin position="9"/>
        <end position="311"/>
    </location>
</feature>
<dbReference type="PIRSF" id="PIRSF000446">
    <property type="entry name" value="Mct"/>
    <property type="match status" value="1"/>
</dbReference>
<evidence type="ECO:0000256" key="2">
    <source>
        <dbReference type="ARBA" id="ARBA00018953"/>
    </source>
</evidence>
<organism evidence="9 10">
    <name type="scientific">Candidatus Methylospira mobilis</name>
    <dbReference type="NCBI Taxonomy" id="1808979"/>
    <lineage>
        <taxon>Bacteria</taxon>
        <taxon>Pseudomonadati</taxon>
        <taxon>Pseudomonadota</taxon>
        <taxon>Gammaproteobacteria</taxon>
        <taxon>Methylococcales</taxon>
        <taxon>Methylococcaceae</taxon>
        <taxon>Candidatus Methylospira</taxon>
    </lineage>
</organism>
<evidence type="ECO:0000256" key="3">
    <source>
        <dbReference type="ARBA" id="ARBA00022679"/>
    </source>
</evidence>
<keyword evidence="3 6" id="KW-0808">Transferase</keyword>
<evidence type="ECO:0000313" key="9">
    <source>
        <dbReference type="EMBL" id="QFY43614.1"/>
    </source>
</evidence>
<comment type="catalytic activity">
    <reaction evidence="5 6">
        <text>holo-[ACP] + malonyl-CoA = malonyl-[ACP] + CoA</text>
        <dbReference type="Rhea" id="RHEA:41792"/>
        <dbReference type="Rhea" id="RHEA-COMP:9623"/>
        <dbReference type="Rhea" id="RHEA-COMP:9685"/>
        <dbReference type="ChEBI" id="CHEBI:57287"/>
        <dbReference type="ChEBI" id="CHEBI:57384"/>
        <dbReference type="ChEBI" id="CHEBI:64479"/>
        <dbReference type="ChEBI" id="CHEBI:78449"/>
        <dbReference type="EC" id="2.3.1.39"/>
    </reaction>
</comment>
<feature type="active site" evidence="7">
    <location>
        <position position="94"/>
    </location>
</feature>
<dbReference type="OrthoDB" id="9808564at2"/>
<dbReference type="PANTHER" id="PTHR42681">
    <property type="entry name" value="MALONYL-COA-ACYL CARRIER PROTEIN TRANSACYLASE, MITOCHONDRIAL"/>
    <property type="match status" value="1"/>
</dbReference>
<dbReference type="InterPro" id="IPR004410">
    <property type="entry name" value="Malonyl_CoA-ACP_transAc_FabD"/>
</dbReference>
<dbReference type="SMART" id="SM00827">
    <property type="entry name" value="PKS_AT"/>
    <property type="match status" value="1"/>
</dbReference>
<dbReference type="KEGG" id="mmob:F6R98_14105"/>
<dbReference type="EC" id="2.3.1.39" evidence="1 6"/>
<dbReference type="InParanoid" id="A0A5Q0BN26"/>
<dbReference type="RefSeq" id="WP_153249597.1">
    <property type="nucleotide sequence ID" value="NZ_CP044205.1"/>
</dbReference>
<dbReference type="InterPro" id="IPR001227">
    <property type="entry name" value="Ac_transferase_dom_sf"/>
</dbReference>
<dbReference type="Gene3D" id="3.30.70.250">
    <property type="entry name" value="Malonyl-CoA ACP transacylase, ACP-binding"/>
    <property type="match status" value="1"/>
</dbReference>
<dbReference type="InterPro" id="IPR050858">
    <property type="entry name" value="Mal-CoA-ACP_Trans/PKS_FabD"/>
</dbReference>
<feature type="active site" evidence="7">
    <location>
        <position position="204"/>
    </location>
</feature>
<evidence type="ECO:0000256" key="5">
    <source>
        <dbReference type="ARBA" id="ARBA00048462"/>
    </source>
</evidence>
<dbReference type="Pfam" id="PF00698">
    <property type="entry name" value="Acyl_transf_1"/>
    <property type="match status" value="1"/>
</dbReference>
<evidence type="ECO:0000313" key="10">
    <source>
        <dbReference type="Proteomes" id="UP000325755"/>
    </source>
</evidence>
<dbReference type="InterPro" id="IPR016035">
    <property type="entry name" value="Acyl_Trfase/lysoPLipase"/>
</dbReference>
<dbReference type="GO" id="GO:0005829">
    <property type="term" value="C:cytosol"/>
    <property type="evidence" value="ECO:0007669"/>
    <property type="project" value="TreeGrafter"/>
</dbReference>
<dbReference type="PANTHER" id="PTHR42681:SF1">
    <property type="entry name" value="MALONYL-COA-ACYL CARRIER PROTEIN TRANSACYLASE, MITOCHONDRIAL"/>
    <property type="match status" value="1"/>
</dbReference>
<dbReference type="SUPFAM" id="SSF55048">
    <property type="entry name" value="Probable ACP-binding domain of malonyl-CoA ACP transacylase"/>
    <property type="match status" value="1"/>
</dbReference>
<proteinExistence type="inferred from homology"/>